<evidence type="ECO:0000259" key="11">
    <source>
        <dbReference type="Pfam" id="PF02518"/>
    </source>
</evidence>
<dbReference type="InterPro" id="IPR036890">
    <property type="entry name" value="HATPase_C_sf"/>
</dbReference>
<organism evidence="13 15">
    <name type="scientific">Clostridium innocuum</name>
    <dbReference type="NCBI Taxonomy" id="1522"/>
    <lineage>
        <taxon>Bacteria</taxon>
        <taxon>Bacillati</taxon>
        <taxon>Bacillota</taxon>
        <taxon>Clostridia</taxon>
        <taxon>Eubacteriales</taxon>
        <taxon>Clostridiaceae</taxon>
        <taxon>Clostridium</taxon>
    </lineage>
</organism>
<feature type="transmembrane region" description="Helical" evidence="10">
    <location>
        <begin position="61"/>
        <end position="78"/>
    </location>
</feature>
<dbReference type="InterPro" id="IPR011712">
    <property type="entry name" value="Sig_transdc_His_kin_sub3_dim/P"/>
</dbReference>
<dbReference type="SUPFAM" id="SSF55874">
    <property type="entry name" value="ATPase domain of HSP90 chaperone/DNA topoisomerase II/histidine kinase"/>
    <property type="match status" value="1"/>
</dbReference>
<dbReference type="PANTHER" id="PTHR24421">
    <property type="entry name" value="NITRATE/NITRITE SENSOR PROTEIN NARX-RELATED"/>
    <property type="match status" value="1"/>
</dbReference>
<keyword evidence="6 13" id="KW-0418">Kinase</keyword>
<evidence type="ECO:0000259" key="12">
    <source>
        <dbReference type="Pfam" id="PF07730"/>
    </source>
</evidence>
<dbReference type="Gene3D" id="1.20.5.1930">
    <property type="match status" value="1"/>
</dbReference>
<dbReference type="CDD" id="cd16917">
    <property type="entry name" value="HATPase_UhpB-NarQ-NarX-like"/>
    <property type="match status" value="1"/>
</dbReference>
<keyword evidence="4" id="KW-0808">Transferase</keyword>
<dbReference type="PANTHER" id="PTHR24421:SF10">
    <property type="entry name" value="NITRATE_NITRITE SENSOR PROTEIN NARQ"/>
    <property type="match status" value="1"/>
</dbReference>
<dbReference type="GO" id="GO:0046983">
    <property type="term" value="F:protein dimerization activity"/>
    <property type="evidence" value="ECO:0007669"/>
    <property type="project" value="InterPro"/>
</dbReference>
<feature type="transmembrane region" description="Helical" evidence="10">
    <location>
        <begin position="21"/>
        <end position="41"/>
    </location>
</feature>
<evidence type="ECO:0000313" key="13">
    <source>
        <dbReference type="EMBL" id="KGJ52807.1"/>
    </source>
</evidence>
<dbReference type="Proteomes" id="UP000503330">
    <property type="component" value="Chromosome"/>
</dbReference>
<evidence type="ECO:0000313" key="16">
    <source>
        <dbReference type="Proteomes" id="UP000503330"/>
    </source>
</evidence>
<protein>
    <recommendedName>
        <fullName evidence="2">histidine kinase</fullName>
        <ecNumber evidence="2">2.7.13.3</ecNumber>
    </recommendedName>
</protein>
<keyword evidence="10" id="KW-0472">Membrane</keyword>
<proteinExistence type="predicted"/>
<keyword evidence="10" id="KW-0812">Transmembrane</keyword>
<evidence type="ECO:0000256" key="4">
    <source>
        <dbReference type="ARBA" id="ARBA00022679"/>
    </source>
</evidence>
<dbReference type="EC" id="2.7.13.3" evidence="2"/>
<dbReference type="InterPro" id="IPR003594">
    <property type="entry name" value="HATPase_dom"/>
</dbReference>
<keyword evidence="10" id="KW-1133">Transmembrane helix</keyword>
<keyword evidence="3" id="KW-0597">Phosphoprotein</keyword>
<keyword evidence="5" id="KW-0547">Nucleotide-binding</keyword>
<feature type="coiled-coil region" evidence="9">
    <location>
        <begin position="204"/>
        <end position="241"/>
    </location>
</feature>
<keyword evidence="8" id="KW-0902">Two-component regulatory system</keyword>
<dbReference type="InterPro" id="IPR050482">
    <property type="entry name" value="Sensor_HK_TwoCompSys"/>
</dbReference>
<reference evidence="14 16" key="2">
    <citation type="submission" date="2020-02" db="EMBL/GenBank/DDBJ databases">
        <authorList>
            <person name="Kociolek L.K."/>
            <person name="Ozer E.A."/>
        </authorList>
    </citation>
    <scope>NUCLEOTIDE SEQUENCE [LARGE SCALE GENOMIC DNA]</scope>
    <source>
        <strain evidence="14 16">ATCC 14501</strain>
    </source>
</reference>
<dbReference type="GO" id="GO:0005524">
    <property type="term" value="F:ATP binding"/>
    <property type="evidence" value="ECO:0007669"/>
    <property type="project" value="UniProtKB-KW"/>
</dbReference>
<sequence length="435" mass="49746">MGFMKWSNDEKLKAIHWMMCFLNLTIILFISVIMYITTLRICDMYEARTFLSTLPCLPSNPLRIMITSVACFPILLFVMRLRHQIQLTTWKLAGSFLLETCLCLIIMQSLSFSTNSILLLVMADLLTYISTNRERALCLAVMIVIYLCGNYDFLSGRFAIVSFNDYLACYNSMTQSVLSSIHNTLASLNIIMFILYMIFLVQEKINESKKFLQMNQELQDLNEQLKEYANIREKMGATRERNRLAREIHDTLGHTLTGLSVGIDACVLMSEIDPAATKNQLSTLAETARNGLKDVRRSVDKLRPDALEHYTLKEALDKMIQEFQGVTDVVIHFVCHLPHLTFDKDEEEVIYRIIQEGMTNAVRHGKAKEIFISIAKENDTLILIIEDDGIGCETIKPDFGLHHMQERIALLQGDIRFYGSNGFVILAEIPIREGI</sequence>
<evidence type="ECO:0000256" key="9">
    <source>
        <dbReference type="SAM" id="Coils"/>
    </source>
</evidence>
<dbReference type="Pfam" id="PF02518">
    <property type="entry name" value="HATPase_c"/>
    <property type="match status" value="1"/>
</dbReference>
<evidence type="ECO:0000256" key="6">
    <source>
        <dbReference type="ARBA" id="ARBA00022777"/>
    </source>
</evidence>
<dbReference type="RefSeq" id="WP_002607951.1">
    <property type="nucleotide sequence ID" value="NZ_BAAACC010000030.1"/>
</dbReference>
<feature type="transmembrane region" description="Helical" evidence="10">
    <location>
        <begin position="136"/>
        <end position="160"/>
    </location>
</feature>
<keyword evidence="9" id="KW-0175">Coiled coil</keyword>
<evidence type="ECO:0000256" key="7">
    <source>
        <dbReference type="ARBA" id="ARBA00022840"/>
    </source>
</evidence>
<evidence type="ECO:0000256" key="3">
    <source>
        <dbReference type="ARBA" id="ARBA00022553"/>
    </source>
</evidence>
<dbReference type="GO" id="GO:0016020">
    <property type="term" value="C:membrane"/>
    <property type="evidence" value="ECO:0007669"/>
    <property type="project" value="InterPro"/>
</dbReference>
<feature type="domain" description="Signal transduction histidine kinase subgroup 3 dimerisation and phosphoacceptor" evidence="12">
    <location>
        <begin position="240"/>
        <end position="307"/>
    </location>
</feature>
<dbReference type="EMBL" id="CP048838">
    <property type="protein sequence ID" value="QJA01831.1"/>
    <property type="molecule type" value="Genomic_DNA"/>
</dbReference>
<evidence type="ECO:0000256" key="2">
    <source>
        <dbReference type="ARBA" id="ARBA00012438"/>
    </source>
</evidence>
<gene>
    <name evidence="13" type="ORF">CIAN88_12485</name>
    <name evidence="14" type="ORF">G4D54_05025</name>
</gene>
<feature type="domain" description="Histidine kinase/HSP90-like ATPase" evidence="11">
    <location>
        <begin position="347"/>
        <end position="395"/>
    </location>
</feature>
<dbReference type="Pfam" id="PF07730">
    <property type="entry name" value="HisKA_3"/>
    <property type="match status" value="1"/>
</dbReference>
<feature type="transmembrane region" description="Helical" evidence="10">
    <location>
        <begin position="180"/>
        <end position="201"/>
    </location>
</feature>
<evidence type="ECO:0000313" key="15">
    <source>
        <dbReference type="Proteomes" id="UP000030008"/>
    </source>
</evidence>
<dbReference type="GeneID" id="61924876"/>
<evidence type="ECO:0000256" key="10">
    <source>
        <dbReference type="SAM" id="Phobius"/>
    </source>
</evidence>
<dbReference type="Gene3D" id="3.30.565.10">
    <property type="entry name" value="Histidine kinase-like ATPase, C-terminal domain"/>
    <property type="match status" value="1"/>
</dbReference>
<reference evidence="13 15" key="1">
    <citation type="submission" date="2014-08" db="EMBL/GenBank/DDBJ databases">
        <title>Clostridium innocuum, an unnegligible vancomycin-resistant pathogen causing extra-intestinal infections.</title>
        <authorList>
            <person name="Feng Y."/>
            <person name="Chiu C.-H."/>
        </authorList>
    </citation>
    <scope>NUCLEOTIDE SEQUENCE [LARGE SCALE GENOMIC DNA]</scope>
    <source>
        <strain evidence="13 15">AN88</strain>
    </source>
</reference>
<name>A0A099I6B4_CLOIN</name>
<dbReference type="EMBL" id="JQIF01000052">
    <property type="protein sequence ID" value="KGJ52807.1"/>
    <property type="molecule type" value="Genomic_DNA"/>
</dbReference>
<accession>A0A099I6B4</accession>
<keyword evidence="7" id="KW-0067">ATP-binding</keyword>
<dbReference type="GO" id="GO:0000155">
    <property type="term" value="F:phosphorelay sensor kinase activity"/>
    <property type="evidence" value="ECO:0007669"/>
    <property type="project" value="InterPro"/>
</dbReference>
<dbReference type="AlphaFoldDB" id="A0A099I6B4"/>
<comment type="catalytic activity">
    <reaction evidence="1">
        <text>ATP + protein L-histidine = ADP + protein N-phospho-L-histidine.</text>
        <dbReference type="EC" id="2.7.13.3"/>
    </reaction>
</comment>
<evidence type="ECO:0000313" key="14">
    <source>
        <dbReference type="EMBL" id="QJA01831.1"/>
    </source>
</evidence>
<evidence type="ECO:0000256" key="1">
    <source>
        <dbReference type="ARBA" id="ARBA00000085"/>
    </source>
</evidence>
<evidence type="ECO:0000256" key="8">
    <source>
        <dbReference type="ARBA" id="ARBA00023012"/>
    </source>
</evidence>
<evidence type="ECO:0000256" key="5">
    <source>
        <dbReference type="ARBA" id="ARBA00022741"/>
    </source>
</evidence>
<dbReference type="Proteomes" id="UP000030008">
    <property type="component" value="Unassembled WGS sequence"/>
</dbReference>